<sequence>QHDGRRQNVLEARRWQTVSIGMMMIVGTAMMYVGGRRGALFGMMNNGVVMLAGVGIARERRRNT</sequence>
<keyword evidence="3" id="KW-1185">Reference proteome</keyword>
<evidence type="ECO:0000313" key="2">
    <source>
        <dbReference type="EMBL" id="MCI42792.1"/>
    </source>
</evidence>
<keyword evidence="1" id="KW-0472">Membrane</keyword>
<feature type="transmembrane region" description="Helical" evidence="1">
    <location>
        <begin position="39"/>
        <end position="57"/>
    </location>
</feature>
<comment type="caution">
    <text evidence="2">The sequence shown here is derived from an EMBL/GenBank/DDBJ whole genome shotgun (WGS) entry which is preliminary data.</text>
</comment>
<dbReference type="EMBL" id="LXQA010309049">
    <property type="protein sequence ID" value="MCI42792.1"/>
    <property type="molecule type" value="Genomic_DNA"/>
</dbReference>
<evidence type="ECO:0000313" key="3">
    <source>
        <dbReference type="Proteomes" id="UP000265520"/>
    </source>
</evidence>
<protein>
    <submittedName>
        <fullName evidence="2">Uncharacterized protein</fullName>
    </submittedName>
</protein>
<keyword evidence="1" id="KW-1133">Transmembrane helix</keyword>
<organism evidence="2 3">
    <name type="scientific">Trifolium medium</name>
    <dbReference type="NCBI Taxonomy" id="97028"/>
    <lineage>
        <taxon>Eukaryota</taxon>
        <taxon>Viridiplantae</taxon>
        <taxon>Streptophyta</taxon>
        <taxon>Embryophyta</taxon>
        <taxon>Tracheophyta</taxon>
        <taxon>Spermatophyta</taxon>
        <taxon>Magnoliopsida</taxon>
        <taxon>eudicotyledons</taxon>
        <taxon>Gunneridae</taxon>
        <taxon>Pentapetalae</taxon>
        <taxon>rosids</taxon>
        <taxon>fabids</taxon>
        <taxon>Fabales</taxon>
        <taxon>Fabaceae</taxon>
        <taxon>Papilionoideae</taxon>
        <taxon>50 kb inversion clade</taxon>
        <taxon>NPAAA clade</taxon>
        <taxon>Hologalegina</taxon>
        <taxon>IRL clade</taxon>
        <taxon>Trifolieae</taxon>
        <taxon>Trifolium</taxon>
    </lineage>
</organism>
<proteinExistence type="predicted"/>
<feature type="non-terminal residue" evidence="2">
    <location>
        <position position="1"/>
    </location>
</feature>
<feature type="transmembrane region" description="Helical" evidence="1">
    <location>
        <begin position="15"/>
        <end position="33"/>
    </location>
</feature>
<keyword evidence="1" id="KW-0812">Transmembrane</keyword>
<accession>A0A392S2X9</accession>
<dbReference type="AlphaFoldDB" id="A0A392S2X9"/>
<reference evidence="2 3" key="1">
    <citation type="journal article" date="2018" name="Front. Plant Sci.">
        <title>Red Clover (Trifolium pratense) and Zigzag Clover (T. medium) - A Picture of Genomic Similarities and Differences.</title>
        <authorList>
            <person name="Dluhosova J."/>
            <person name="Istvanek J."/>
            <person name="Nedelnik J."/>
            <person name="Repkova J."/>
        </authorList>
    </citation>
    <scope>NUCLEOTIDE SEQUENCE [LARGE SCALE GENOMIC DNA]</scope>
    <source>
        <strain evidence="3">cv. 10/8</strain>
        <tissue evidence="2">Leaf</tissue>
    </source>
</reference>
<name>A0A392S2X9_9FABA</name>
<dbReference type="Proteomes" id="UP000265520">
    <property type="component" value="Unassembled WGS sequence"/>
</dbReference>
<evidence type="ECO:0000256" key="1">
    <source>
        <dbReference type="SAM" id="Phobius"/>
    </source>
</evidence>